<dbReference type="PROSITE" id="PS51352">
    <property type="entry name" value="THIOREDOXIN_2"/>
    <property type="match status" value="1"/>
</dbReference>
<dbReference type="Pfam" id="PF10417">
    <property type="entry name" value="1-cysPrx_C"/>
    <property type="match status" value="1"/>
</dbReference>
<keyword evidence="13" id="KW-1185">Reference proteome</keyword>
<evidence type="ECO:0000256" key="5">
    <source>
        <dbReference type="ARBA" id="ARBA00025719"/>
    </source>
</evidence>
<dbReference type="AlphaFoldDB" id="A0A232F8P3"/>
<evidence type="ECO:0000259" key="11">
    <source>
        <dbReference type="PROSITE" id="PS51352"/>
    </source>
</evidence>
<comment type="catalytic activity">
    <reaction evidence="8">
        <text>a hydroperoxide + [protein]-dithiol = [protein]-disulfide + an alcohol + H2O</text>
        <dbReference type="Rhea" id="RHEA:10008"/>
        <dbReference type="Rhea" id="RHEA-COMP:10593"/>
        <dbReference type="Rhea" id="RHEA-COMP:10594"/>
        <dbReference type="ChEBI" id="CHEBI:15377"/>
        <dbReference type="ChEBI" id="CHEBI:29950"/>
        <dbReference type="ChEBI" id="CHEBI:30879"/>
        <dbReference type="ChEBI" id="CHEBI:35924"/>
        <dbReference type="ChEBI" id="CHEBI:50058"/>
    </reaction>
</comment>
<dbReference type="GO" id="GO:0045454">
    <property type="term" value="P:cell redox homeostasis"/>
    <property type="evidence" value="ECO:0007669"/>
    <property type="project" value="TreeGrafter"/>
</dbReference>
<dbReference type="PANTHER" id="PTHR43503">
    <property type="entry name" value="MCG48959-RELATED"/>
    <property type="match status" value="1"/>
</dbReference>
<organism evidence="12 13">
    <name type="scientific">Trichomalopsis sarcophagae</name>
    <dbReference type="NCBI Taxonomy" id="543379"/>
    <lineage>
        <taxon>Eukaryota</taxon>
        <taxon>Metazoa</taxon>
        <taxon>Ecdysozoa</taxon>
        <taxon>Arthropoda</taxon>
        <taxon>Hexapoda</taxon>
        <taxon>Insecta</taxon>
        <taxon>Pterygota</taxon>
        <taxon>Neoptera</taxon>
        <taxon>Endopterygota</taxon>
        <taxon>Hymenoptera</taxon>
        <taxon>Apocrita</taxon>
        <taxon>Proctotrupomorpha</taxon>
        <taxon>Chalcidoidea</taxon>
        <taxon>Pteromalidae</taxon>
        <taxon>Pteromalinae</taxon>
        <taxon>Trichomalopsis</taxon>
    </lineage>
</organism>
<dbReference type="SUPFAM" id="SSF52833">
    <property type="entry name" value="Thioredoxin-like"/>
    <property type="match status" value="1"/>
</dbReference>
<dbReference type="InterPro" id="IPR045020">
    <property type="entry name" value="PRX_1cys"/>
</dbReference>
<comment type="caution">
    <text evidence="12">The sequence shown here is derived from an EMBL/GenBank/DDBJ whole genome shotgun (WGS) entry which is preliminary data.</text>
</comment>
<dbReference type="FunFam" id="3.40.30.10:FF:000011">
    <property type="entry name" value="Peroxiredoxin PRX1"/>
    <property type="match status" value="1"/>
</dbReference>
<keyword evidence="2 9" id="KW-0049">Antioxidant</keyword>
<evidence type="ECO:0000313" key="13">
    <source>
        <dbReference type="Proteomes" id="UP000215335"/>
    </source>
</evidence>
<dbReference type="Proteomes" id="UP000215335">
    <property type="component" value="Unassembled WGS sequence"/>
</dbReference>
<dbReference type="Pfam" id="PF00578">
    <property type="entry name" value="AhpC-TSA"/>
    <property type="match status" value="1"/>
</dbReference>
<gene>
    <name evidence="12" type="ORF">TSAR_011930</name>
</gene>
<evidence type="ECO:0000313" key="12">
    <source>
        <dbReference type="EMBL" id="OXU26829.1"/>
    </source>
</evidence>
<sequence length="222" mass="25178">MKMRLNSVVPNFEADSTQGTINLYDWQADSWLVLFSHPADFTPVCTTELGRLAVHKPHFEKRNTKLLALSVDQLDDHVDWVNDIKSYCRDIPGDFPYPIVADPDRNLAVQLGMIDEEGKDDPANAMTIRALYVISPDHRLRLSMHYPTSTGRNVDEILRVIDSLQLVDRKPEVVTPANWMPGDKVMIVPTIKDEDLPKLFPKGVDKVSMPSGKVYVRTTTDY</sequence>
<dbReference type="InterPro" id="IPR013766">
    <property type="entry name" value="Thioredoxin_domain"/>
</dbReference>
<dbReference type="OrthoDB" id="2996783at2759"/>
<dbReference type="PANTHER" id="PTHR43503:SF3">
    <property type="entry name" value="DI01187P-RELATED"/>
    <property type="match status" value="1"/>
</dbReference>
<evidence type="ECO:0000256" key="9">
    <source>
        <dbReference type="PIRNR" id="PIRNR000239"/>
    </source>
</evidence>
<evidence type="ECO:0000256" key="7">
    <source>
        <dbReference type="ARBA" id="ARBA00037420"/>
    </source>
</evidence>
<dbReference type="PIRSF" id="PIRSF000239">
    <property type="entry name" value="AHPC"/>
    <property type="match status" value="1"/>
</dbReference>
<feature type="active site" description="Cysteine sulfenic acid (-SOH) intermediate; for peroxidase activity" evidence="10">
    <location>
        <position position="45"/>
    </location>
</feature>
<name>A0A232F8P3_9HYME</name>
<feature type="domain" description="Thioredoxin" evidence="11">
    <location>
        <begin position="3"/>
        <end position="166"/>
    </location>
</feature>
<keyword evidence="3 9" id="KW-0560">Oxidoreductase</keyword>
<comment type="function">
    <text evidence="7">Thiol-specific peroxidase that catalyzes the reduction of hydrogen peroxide and organic hydroperoxides to water and alcohols, respectively. Plays a role in cell protection against oxidative stress by detoxifying peroxides.</text>
</comment>
<dbReference type="CDD" id="cd03016">
    <property type="entry name" value="PRX_1cys"/>
    <property type="match status" value="1"/>
</dbReference>
<dbReference type="InterPro" id="IPR019479">
    <property type="entry name" value="Peroxiredoxin_C"/>
</dbReference>
<dbReference type="GO" id="GO:0005829">
    <property type="term" value="C:cytosol"/>
    <property type="evidence" value="ECO:0007669"/>
    <property type="project" value="TreeGrafter"/>
</dbReference>
<dbReference type="Gene3D" id="3.30.1020.10">
    <property type="entry name" value="Antioxidant, Horf6, Chain A, domain2"/>
    <property type="match status" value="1"/>
</dbReference>
<dbReference type="STRING" id="543379.A0A232F8P3"/>
<dbReference type="FunFam" id="3.30.1020.10:FF:000001">
    <property type="entry name" value="1-Cys peroxiredoxin"/>
    <property type="match status" value="1"/>
</dbReference>
<keyword evidence="1 9" id="KW-0575">Peroxidase</keyword>
<evidence type="ECO:0000256" key="6">
    <source>
        <dbReference type="ARBA" id="ARBA00026176"/>
    </source>
</evidence>
<dbReference type="InterPro" id="IPR024706">
    <property type="entry name" value="Peroxiredoxin_AhpC-typ"/>
</dbReference>
<accession>A0A232F8P3</accession>
<evidence type="ECO:0000256" key="2">
    <source>
        <dbReference type="ARBA" id="ARBA00022862"/>
    </source>
</evidence>
<keyword evidence="4 9" id="KW-0676">Redox-active center</keyword>
<dbReference type="Gene3D" id="3.40.30.10">
    <property type="entry name" value="Glutaredoxin"/>
    <property type="match status" value="1"/>
</dbReference>
<proteinExistence type="inferred from homology"/>
<evidence type="ECO:0000256" key="4">
    <source>
        <dbReference type="ARBA" id="ARBA00023284"/>
    </source>
</evidence>
<dbReference type="GO" id="GO:0051920">
    <property type="term" value="F:peroxiredoxin activity"/>
    <property type="evidence" value="ECO:0007669"/>
    <property type="project" value="InterPro"/>
</dbReference>
<evidence type="ECO:0000256" key="10">
    <source>
        <dbReference type="PIRSR" id="PIRSR000239-1"/>
    </source>
</evidence>
<dbReference type="InterPro" id="IPR000866">
    <property type="entry name" value="AhpC/TSA"/>
</dbReference>
<evidence type="ECO:0000256" key="1">
    <source>
        <dbReference type="ARBA" id="ARBA00022559"/>
    </source>
</evidence>
<dbReference type="InterPro" id="IPR036249">
    <property type="entry name" value="Thioredoxin-like_sf"/>
</dbReference>
<comment type="similarity">
    <text evidence="5">Belongs to the peroxiredoxin family. Prx6 subfamily.</text>
</comment>
<evidence type="ECO:0000256" key="8">
    <source>
        <dbReference type="ARBA" id="ARBA00051132"/>
    </source>
</evidence>
<reference evidence="12 13" key="1">
    <citation type="journal article" date="2017" name="Curr. Biol.">
        <title>The Evolution of Venom by Co-option of Single-Copy Genes.</title>
        <authorList>
            <person name="Martinson E.O."/>
            <person name="Mrinalini"/>
            <person name="Kelkar Y.D."/>
            <person name="Chang C.H."/>
            <person name="Werren J.H."/>
        </authorList>
    </citation>
    <scope>NUCLEOTIDE SEQUENCE [LARGE SCALE GENOMIC DNA]</scope>
    <source>
        <strain evidence="12 13">Alberta</strain>
        <tissue evidence="12">Whole body</tissue>
    </source>
</reference>
<dbReference type="EMBL" id="NNAY01000716">
    <property type="protein sequence ID" value="OXU26829.1"/>
    <property type="molecule type" value="Genomic_DNA"/>
</dbReference>
<dbReference type="GO" id="GO:0005739">
    <property type="term" value="C:mitochondrion"/>
    <property type="evidence" value="ECO:0007669"/>
    <property type="project" value="TreeGrafter"/>
</dbReference>
<evidence type="ECO:0000256" key="3">
    <source>
        <dbReference type="ARBA" id="ARBA00023002"/>
    </source>
</evidence>
<protein>
    <recommendedName>
        <fullName evidence="6">1-Cys peroxiredoxin</fullName>
    </recommendedName>
</protein>